<dbReference type="Proteomes" id="UP000268313">
    <property type="component" value="Unassembled WGS sequence"/>
</dbReference>
<dbReference type="InterPro" id="IPR029865">
    <property type="entry name" value="KIAA0319-like"/>
</dbReference>
<dbReference type="SUPFAM" id="SSF49299">
    <property type="entry name" value="PKD domain"/>
    <property type="match status" value="1"/>
</dbReference>
<dbReference type="GO" id="GO:0031410">
    <property type="term" value="C:cytoplasmic vesicle"/>
    <property type="evidence" value="ECO:0007669"/>
    <property type="project" value="TreeGrafter"/>
</dbReference>
<feature type="domain" description="PKD/Chitinase" evidence="1">
    <location>
        <begin position="192"/>
        <end position="280"/>
    </location>
</feature>
<protein>
    <submittedName>
        <fullName evidence="2">Alpha/beta fold hydrolase</fullName>
    </submittedName>
</protein>
<comment type="caution">
    <text evidence="2">The sequence shown here is derived from an EMBL/GenBank/DDBJ whole genome shotgun (WGS) entry which is preliminary data.</text>
</comment>
<dbReference type="SMART" id="SM00089">
    <property type="entry name" value="PKD"/>
    <property type="match status" value="1"/>
</dbReference>
<dbReference type="InterPro" id="IPR022409">
    <property type="entry name" value="PKD/Chitinase_dom"/>
</dbReference>
<dbReference type="PROSITE" id="PS51257">
    <property type="entry name" value="PROKAR_LIPOPROTEIN"/>
    <property type="match status" value="1"/>
</dbReference>
<accession>A0A3A8KAF1</accession>
<dbReference type="PANTHER" id="PTHR46182">
    <property type="entry name" value="FI19480P1"/>
    <property type="match status" value="1"/>
</dbReference>
<dbReference type="OrthoDB" id="9767239at2"/>
<dbReference type="SUPFAM" id="SSF53474">
    <property type="entry name" value="alpha/beta-Hydrolases"/>
    <property type="match status" value="1"/>
</dbReference>
<dbReference type="InterPro" id="IPR000073">
    <property type="entry name" value="AB_hydrolase_1"/>
</dbReference>
<dbReference type="Gene3D" id="2.60.40.10">
    <property type="entry name" value="Immunoglobulins"/>
    <property type="match status" value="1"/>
</dbReference>
<keyword evidence="2" id="KW-0378">Hydrolase</keyword>
<dbReference type="AlphaFoldDB" id="A0A3A8KAF1"/>
<reference evidence="3" key="1">
    <citation type="submission" date="2018-09" db="EMBL/GenBank/DDBJ databases">
        <authorList>
            <person name="Livingstone P.G."/>
            <person name="Whitworth D.E."/>
        </authorList>
    </citation>
    <scope>NUCLEOTIDE SEQUENCE [LARGE SCALE GENOMIC DNA]</scope>
    <source>
        <strain evidence="3">CA043D</strain>
    </source>
</reference>
<evidence type="ECO:0000259" key="1">
    <source>
        <dbReference type="SMART" id="SM00089"/>
    </source>
</evidence>
<dbReference type="EMBL" id="RAWE01000023">
    <property type="protein sequence ID" value="RKH04970.1"/>
    <property type="molecule type" value="Genomic_DNA"/>
</dbReference>
<proteinExistence type="predicted"/>
<dbReference type="Pfam" id="PF22352">
    <property type="entry name" value="K319L-like_PKD"/>
    <property type="match status" value="1"/>
</dbReference>
<dbReference type="Pfam" id="PF00561">
    <property type="entry name" value="Abhydrolase_1"/>
    <property type="match status" value="1"/>
</dbReference>
<dbReference type="PANTHER" id="PTHR46182:SF2">
    <property type="entry name" value="FI19480P1"/>
    <property type="match status" value="1"/>
</dbReference>
<dbReference type="InterPro" id="IPR029058">
    <property type="entry name" value="AB_hydrolase_fold"/>
</dbReference>
<dbReference type="RefSeq" id="WP_120602186.1">
    <property type="nucleotide sequence ID" value="NZ_RAWE01000023.1"/>
</dbReference>
<organism evidence="2 3">
    <name type="scientific">Corallococcus carmarthensis</name>
    <dbReference type="NCBI Taxonomy" id="2316728"/>
    <lineage>
        <taxon>Bacteria</taxon>
        <taxon>Pseudomonadati</taxon>
        <taxon>Myxococcota</taxon>
        <taxon>Myxococcia</taxon>
        <taxon>Myxococcales</taxon>
        <taxon>Cystobacterineae</taxon>
        <taxon>Myxococcaceae</taxon>
        <taxon>Corallococcus</taxon>
    </lineage>
</organism>
<dbReference type="Gene3D" id="3.40.50.1820">
    <property type="entry name" value="alpha/beta hydrolase"/>
    <property type="match status" value="1"/>
</dbReference>
<evidence type="ECO:0000313" key="3">
    <source>
        <dbReference type="Proteomes" id="UP000268313"/>
    </source>
</evidence>
<evidence type="ECO:0000313" key="2">
    <source>
        <dbReference type="EMBL" id="RKH04970.1"/>
    </source>
</evidence>
<dbReference type="InterPro" id="IPR035986">
    <property type="entry name" value="PKD_dom_sf"/>
</dbReference>
<sequence length="557" mass="58679">MKQGPWNTLGPVVLALALSGCADPGEDGLSAASTQTLPLAASVKVPITASMVQVDAVRPAIGAYASLYDEQAAIGDPRAGTGAKPTTTWGNAVYNASAYPMGFVIDLGQAYQVTEVGFFDTYDTGDVHFDIGSPGAWASVGTFSSSLWERWLLIPVNQPTRYLHVTRTLYAGLNELVIYGSPVDPGANQPPVVSAGADQTVALPVSTATLTGAASDPDGTVASRQWTQVSGPNTATLANAGALTATASGLVQGTYEFQLTVTDDDGASAFARTKVTVNPAQTGRGTTTEVYKSASTPGGYGYVVYLPSGYTAGSNWPVVFFLHGMDQRGNGGSSELKKVRELGPQNYIDTKGKDYPFILVSPQADTGSTWSPYEAQYKLNPFVDHILATYKVDRRRVYMTGLSLGGGGSFSYASVYPSKLAGIVAVCPTSWLLSESYGVAHGMIAANLPIWAAHATNDGTYSIDATVSWVDQFGVAMGATGGVMSTYVDLDKTQTAFFRPATGKWEWSSGQTATDATGAGPARPVLFTVYDSGGHAIWNSVYEDPKVFDWLLAQQRP</sequence>
<dbReference type="GO" id="GO:0016020">
    <property type="term" value="C:membrane"/>
    <property type="evidence" value="ECO:0007669"/>
    <property type="project" value="TreeGrafter"/>
</dbReference>
<dbReference type="InterPro" id="IPR013783">
    <property type="entry name" value="Ig-like_fold"/>
</dbReference>
<name>A0A3A8KAF1_9BACT</name>
<gene>
    <name evidence="2" type="ORF">D7X32_09475</name>
</gene>
<dbReference type="GO" id="GO:0016787">
    <property type="term" value="F:hydrolase activity"/>
    <property type="evidence" value="ECO:0007669"/>
    <property type="project" value="UniProtKB-KW"/>
</dbReference>
<keyword evidence="3" id="KW-1185">Reference proteome</keyword>